<dbReference type="PROSITE" id="PS50883">
    <property type="entry name" value="EAL"/>
    <property type="match status" value="1"/>
</dbReference>
<dbReference type="PANTHER" id="PTHR33121:SF70">
    <property type="entry name" value="SIGNALING PROTEIN YKOW"/>
    <property type="match status" value="1"/>
</dbReference>
<comment type="caution">
    <text evidence="3">The sequence shown here is derived from an EMBL/GenBank/DDBJ whole genome shotgun (WGS) entry which is preliminary data.</text>
</comment>
<protein>
    <submittedName>
        <fullName evidence="3">EAL domain-containing protein</fullName>
    </submittedName>
</protein>
<dbReference type="RefSeq" id="WP_249303886.1">
    <property type="nucleotide sequence ID" value="NZ_JACRSW010000015.1"/>
</dbReference>
<organism evidence="3 4">
    <name type="scientific">Jutongia hominis</name>
    <dbReference type="NCBI Taxonomy" id="2763664"/>
    <lineage>
        <taxon>Bacteria</taxon>
        <taxon>Bacillati</taxon>
        <taxon>Bacillota</taxon>
        <taxon>Clostridia</taxon>
        <taxon>Lachnospirales</taxon>
        <taxon>Lachnospiraceae</taxon>
        <taxon>Jutongia</taxon>
    </lineage>
</organism>
<evidence type="ECO:0000313" key="4">
    <source>
        <dbReference type="Proteomes" id="UP000637513"/>
    </source>
</evidence>
<keyword evidence="1" id="KW-0812">Transmembrane</keyword>
<dbReference type="EMBL" id="JACRSW010000015">
    <property type="protein sequence ID" value="MBC8557024.1"/>
    <property type="molecule type" value="Genomic_DNA"/>
</dbReference>
<evidence type="ECO:0000256" key="1">
    <source>
        <dbReference type="SAM" id="Phobius"/>
    </source>
</evidence>
<sequence>MNLPYEVTAAGMLIITLIFYNYKNWLDLRKNRIFRDILLAGSIFLAVDSFVEYLAGLSLQSGNIFYCISDVVKNFFGALIFYLFLLYDLAVVRRMRVQYLWRLKLLSAMIIVVSIARAVLSVMVCLVDESAVYIHAYKTIYYIQHGLFLLCMLTGLWYLLTCTRILRKTERRVFFWCHIGIIAADILVATGYCNSGVLSYTLAFISIVYYMLLHNIDQYRFRSSGCFGRDGFNLVVKEKAHYKENFACLGICISNTESITNFCTQEEIKKLHHDFGKLLNQVCNRRGVYHKHSFEYVIMTKNIAAAEKYHKILRQVIPSYVRMNDKNISLVCGFYVLDFADASFISRDFNRIQHSLRKLAQEQQNRDVLVRYQGERQKEIQQDLEALSVINNKIANHKYRINILPIQSTDAEGRISYELLPDEQLPDGTPISQEKIWEIMQEVGYSRDVNFRFFDSCCQYIKDKKLLDKNMDRIHINLAPFKLSGIDAAKQFVKIIEKYEIPFDKLCLEITIDQTVRYESLREGMMYLKKFGVSLLFDQFGVSVCNLKQALNLPFDAVKINHYIVCTYCDGRSKQLKYMINMLLANGWRIYLDGVNSETQLSILCDLDISYIQGNLVSAVLQNDKSDILFAQLGGRE</sequence>
<dbReference type="Gene3D" id="3.20.20.450">
    <property type="entry name" value="EAL domain"/>
    <property type="match status" value="1"/>
</dbReference>
<evidence type="ECO:0000259" key="2">
    <source>
        <dbReference type="PROSITE" id="PS50883"/>
    </source>
</evidence>
<dbReference type="SUPFAM" id="SSF141868">
    <property type="entry name" value="EAL domain-like"/>
    <property type="match status" value="1"/>
</dbReference>
<proteinExistence type="predicted"/>
<dbReference type="PANTHER" id="PTHR33121">
    <property type="entry name" value="CYCLIC DI-GMP PHOSPHODIESTERASE PDEF"/>
    <property type="match status" value="1"/>
</dbReference>
<keyword evidence="4" id="KW-1185">Reference proteome</keyword>
<feature type="transmembrane region" description="Helical" evidence="1">
    <location>
        <begin position="139"/>
        <end position="161"/>
    </location>
</feature>
<evidence type="ECO:0000313" key="3">
    <source>
        <dbReference type="EMBL" id="MBC8557024.1"/>
    </source>
</evidence>
<dbReference type="InterPro" id="IPR035919">
    <property type="entry name" value="EAL_sf"/>
</dbReference>
<dbReference type="InterPro" id="IPR050706">
    <property type="entry name" value="Cyclic-di-GMP_PDE-like"/>
</dbReference>
<feature type="domain" description="EAL" evidence="2">
    <location>
        <begin position="383"/>
        <end position="634"/>
    </location>
</feature>
<gene>
    <name evidence="3" type="ORF">H8700_04800</name>
</gene>
<name>A0ABR7MT85_9FIRM</name>
<accession>A0ABR7MT85</accession>
<dbReference type="InterPro" id="IPR001633">
    <property type="entry name" value="EAL_dom"/>
</dbReference>
<feature type="transmembrane region" description="Helical" evidence="1">
    <location>
        <begin position="75"/>
        <end position="93"/>
    </location>
</feature>
<feature type="transmembrane region" description="Helical" evidence="1">
    <location>
        <begin position="105"/>
        <end position="127"/>
    </location>
</feature>
<reference evidence="3 4" key="1">
    <citation type="submission" date="2020-08" db="EMBL/GenBank/DDBJ databases">
        <title>Genome public.</title>
        <authorList>
            <person name="Liu C."/>
            <person name="Sun Q."/>
        </authorList>
    </citation>
    <scope>NUCLEOTIDE SEQUENCE [LARGE SCALE GENOMIC DNA]</scope>
    <source>
        <strain evidence="3 4">BX3</strain>
    </source>
</reference>
<keyword evidence="1" id="KW-0472">Membrane</keyword>
<dbReference type="Pfam" id="PF00563">
    <property type="entry name" value="EAL"/>
    <property type="match status" value="1"/>
</dbReference>
<dbReference type="Proteomes" id="UP000637513">
    <property type="component" value="Unassembled WGS sequence"/>
</dbReference>
<feature type="transmembrane region" description="Helical" evidence="1">
    <location>
        <begin position="34"/>
        <end position="55"/>
    </location>
</feature>
<feature type="transmembrane region" description="Helical" evidence="1">
    <location>
        <begin position="197"/>
        <end position="213"/>
    </location>
</feature>
<keyword evidence="1" id="KW-1133">Transmembrane helix</keyword>
<feature type="transmembrane region" description="Helical" evidence="1">
    <location>
        <begin position="173"/>
        <end position="191"/>
    </location>
</feature>
<feature type="transmembrane region" description="Helical" evidence="1">
    <location>
        <begin position="6"/>
        <end position="22"/>
    </location>
</feature>
<dbReference type="SMART" id="SM00052">
    <property type="entry name" value="EAL"/>
    <property type="match status" value="1"/>
</dbReference>